<dbReference type="PROSITE" id="PS00491">
    <property type="entry name" value="PROLINE_PEPTIDASE"/>
    <property type="match status" value="1"/>
</dbReference>
<dbReference type="STRING" id="867903.ThesuDRAFT_00369"/>
<feature type="region of interest" description="Disordered" evidence="3">
    <location>
        <begin position="384"/>
        <end position="460"/>
    </location>
</feature>
<dbReference type="AlphaFoldDB" id="K6Q462"/>
<dbReference type="SUPFAM" id="SSF55920">
    <property type="entry name" value="Creatinase/aminopeptidase"/>
    <property type="match status" value="1"/>
</dbReference>
<dbReference type="Proteomes" id="UP000005710">
    <property type="component" value="Unassembled WGS sequence"/>
</dbReference>
<reference evidence="5" key="2">
    <citation type="submission" date="2012-10" db="EMBL/GenBank/DDBJ databases">
        <title>Improved high-quality draft of Thermaerobacter subterraneus C21, DSM 13965.</title>
        <authorList>
            <consortium name="DOE Joint Genome Institute"/>
            <person name="Eisen J."/>
            <person name="Huntemann M."/>
            <person name="Wei C.-L."/>
            <person name="Han J."/>
            <person name="Detter J.C."/>
            <person name="Han C."/>
            <person name="Tapia R."/>
            <person name="Chen A."/>
            <person name="Kyrpides N."/>
            <person name="Mavromatis K."/>
            <person name="Markowitz V."/>
            <person name="Szeto E."/>
            <person name="Ivanova N."/>
            <person name="Mikhailova N."/>
            <person name="Ovchinnikova G."/>
            <person name="Pagani I."/>
            <person name="Pati A."/>
            <person name="Goodwin L."/>
            <person name="Nordberg H.P."/>
            <person name="Cantor M.N."/>
            <person name="Hua S.X."/>
            <person name="Woyke T."/>
            <person name="Eisen J."/>
            <person name="Klenk H.-P."/>
        </authorList>
    </citation>
    <scope>NUCLEOTIDE SEQUENCE [LARGE SCALE GENOMIC DNA]</scope>
    <source>
        <strain evidence="5">DSM 13965</strain>
    </source>
</reference>
<keyword evidence="1" id="KW-0479">Metal-binding</keyword>
<dbReference type="InterPro" id="IPR036005">
    <property type="entry name" value="Creatinase/aminopeptidase-like"/>
</dbReference>
<organism evidence="5 6">
    <name type="scientific">Thermaerobacter subterraneus DSM 13965</name>
    <dbReference type="NCBI Taxonomy" id="867903"/>
    <lineage>
        <taxon>Bacteria</taxon>
        <taxon>Bacillati</taxon>
        <taxon>Bacillota</taxon>
        <taxon>Clostridia</taxon>
        <taxon>Eubacteriales</taxon>
        <taxon>Clostridiales Family XVII. Incertae Sedis</taxon>
        <taxon>Thermaerobacter</taxon>
    </lineage>
</organism>
<reference evidence="5" key="1">
    <citation type="submission" date="2010-10" db="EMBL/GenBank/DDBJ databases">
        <authorList>
            <consortium name="US DOE Joint Genome Institute (JGI-PGF)"/>
            <person name="Lucas S."/>
            <person name="Copeland A."/>
            <person name="Lapidus A."/>
            <person name="Bruce D."/>
            <person name="Goodwin L."/>
            <person name="Pitluck S."/>
            <person name="Kyrpides N."/>
            <person name="Mavromatis K."/>
            <person name="Detter J.C."/>
            <person name="Han C."/>
            <person name="Land M."/>
            <person name="Hauser L."/>
            <person name="Markowitz V."/>
            <person name="Cheng J.-F."/>
            <person name="Hugenholtz P."/>
            <person name="Woyke T."/>
            <person name="Wu D."/>
            <person name="Pukall R."/>
            <person name="Wahrenburg C."/>
            <person name="Brambilla E."/>
            <person name="Klenk H.-P."/>
            <person name="Eisen J.A."/>
        </authorList>
    </citation>
    <scope>NUCLEOTIDE SEQUENCE [LARGE SCALE GENOMIC DNA]</scope>
    <source>
        <strain evidence="5">DSM 13965</strain>
    </source>
</reference>
<dbReference type="Gene3D" id="3.90.230.10">
    <property type="entry name" value="Creatinase/methionine aminopeptidase superfamily"/>
    <property type="match status" value="1"/>
</dbReference>
<dbReference type="GO" id="GO:0004177">
    <property type="term" value="F:aminopeptidase activity"/>
    <property type="evidence" value="ECO:0007669"/>
    <property type="project" value="UniProtKB-KW"/>
</dbReference>
<dbReference type="PRINTS" id="PR00599">
    <property type="entry name" value="MAPEPTIDASE"/>
</dbReference>
<feature type="compositionally biased region" description="Low complexity" evidence="3">
    <location>
        <begin position="418"/>
        <end position="429"/>
    </location>
</feature>
<evidence type="ECO:0000256" key="2">
    <source>
        <dbReference type="ARBA" id="ARBA00022801"/>
    </source>
</evidence>
<dbReference type="eggNOG" id="COG0006">
    <property type="taxonomic scope" value="Bacteria"/>
</dbReference>
<evidence type="ECO:0000256" key="3">
    <source>
        <dbReference type="SAM" id="MobiDB-lite"/>
    </source>
</evidence>
<evidence type="ECO:0000313" key="5">
    <source>
        <dbReference type="EMBL" id="EKP95919.1"/>
    </source>
</evidence>
<sequence>PWPWYRGAASPPSPCPCWRPGGWRRRPWCGPWRQEGLGNPGRRLRGPASVGLRAAPPAYPPRPGPPRLTRPPRLLRPPRPKAPPPPGPGPSAGCARTPTEPIPPPRSPGPSPWRPRGLGGPVRVAAMEEQVARLFEWRAAAAALPGVSWQPADPVLGALRARKDAAEVAALRKAAELVETALGHGMAFIQPGYRESQIAREIEKALRELGTRSPFGIHVASGPRSAVPHAETEDRVLQPGDLVWVDVGAEVDGYAADITRTFLLPGGDPHGAARKAEIYRVVYLAQAAARAAARPGVRAQEVDAAARRVIEQAGYGPYFTHRTGHGLGLDVHEAPNIAPGDETVLEPGMVFTVEPGIYLPGLGGVRIEDDLLITEEGAVSLTRSRRWLAPGPEPALPVAGPEPAPPAPARAPAPPRAAAPDPAAAQPPAEDVSGSQPAVPPGGTARPPAGPSPRPEEGGR</sequence>
<keyword evidence="2" id="KW-0378">Hydrolase</keyword>
<dbReference type="InterPro" id="IPR001714">
    <property type="entry name" value="Pept_M24_MAP"/>
</dbReference>
<dbReference type="InterPro" id="IPR050659">
    <property type="entry name" value="Peptidase_M24B"/>
</dbReference>
<feature type="compositionally biased region" description="Low complexity" evidence="3">
    <location>
        <begin position="28"/>
        <end position="41"/>
    </location>
</feature>
<keyword evidence="6" id="KW-1185">Reference proteome</keyword>
<feature type="non-terminal residue" evidence="5">
    <location>
        <position position="1"/>
    </location>
</feature>
<feature type="compositionally biased region" description="Pro residues" evidence="3">
    <location>
        <begin position="57"/>
        <end position="89"/>
    </location>
</feature>
<dbReference type="InterPro" id="IPR000994">
    <property type="entry name" value="Pept_M24"/>
</dbReference>
<feature type="region of interest" description="Disordered" evidence="3">
    <location>
        <begin position="1"/>
        <end position="20"/>
    </location>
</feature>
<name>K6Q462_9FIRM</name>
<feature type="compositionally biased region" description="Pro residues" evidence="3">
    <location>
        <begin position="391"/>
        <end position="417"/>
    </location>
</feature>
<evidence type="ECO:0000313" key="6">
    <source>
        <dbReference type="Proteomes" id="UP000005710"/>
    </source>
</evidence>
<dbReference type="GO" id="GO:0046872">
    <property type="term" value="F:metal ion binding"/>
    <property type="evidence" value="ECO:0007669"/>
    <property type="project" value="UniProtKB-KW"/>
</dbReference>
<feature type="region of interest" description="Disordered" evidence="3">
    <location>
        <begin position="25"/>
        <end position="120"/>
    </location>
</feature>
<keyword evidence="5" id="KW-0031">Aminopeptidase</keyword>
<dbReference type="PANTHER" id="PTHR46112:SF3">
    <property type="entry name" value="AMINOPEPTIDASE YPDF"/>
    <property type="match status" value="1"/>
</dbReference>
<dbReference type="PANTHER" id="PTHR46112">
    <property type="entry name" value="AMINOPEPTIDASE"/>
    <property type="match status" value="1"/>
</dbReference>
<dbReference type="GO" id="GO:0008235">
    <property type="term" value="F:metalloexopeptidase activity"/>
    <property type="evidence" value="ECO:0007669"/>
    <property type="project" value="UniProtKB-ARBA"/>
</dbReference>
<evidence type="ECO:0000259" key="4">
    <source>
        <dbReference type="Pfam" id="PF00557"/>
    </source>
</evidence>
<feature type="domain" description="Peptidase M24" evidence="4">
    <location>
        <begin position="170"/>
        <end position="375"/>
    </location>
</feature>
<comment type="caution">
    <text evidence="5">The sequence shown here is derived from an EMBL/GenBank/DDBJ whole genome shotgun (WGS) entry which is preliminary data.</text>
</comment>
<protein>
    <submittedName>
        <fullName evidence="5">Xaa-Pro aminopeptidase</fullName>
    </submittedName>
</protein>
<dbReference type="InterPro" id="IPR001131">
    <property type="entry name" value="Peptidase_M24B_aminopep-P_CS"/>
</dbReference>
<gene>
    <name evidence="5" type="ORF">ThesuDRAFT_00369</name>
</gene>
<dbReference type="EMBL" id="AENY02000001">
    <property type="protein sequence ID" value="EKP95919.1"/>
    <property type="molecule type" value="Genomic_DNA"/>
</dbReference>
<accession>K6Q462</accession>
<dbReference type="Pfam" id="PF00557">
    <property type="entry name" value="Peptidase_M24"/>
    <property type="match status" value="1"/>
</dbReference>
<dbReference type="HOGENOM" id="CLU_593892_0_0_9"/>
<feature type="compositionally biased region" description="Pro residues" evidence="3">
    <location>
        <begin position="100"/>
        <end position="113"/>
    </location>
</feature>
<evidence type="ECO:0000256" key="1">
    <source>
        <dbReference type="ARBA" id="ARBA00022723"/>
    </source>
</evidence>
<dbReference type="CDD" id="cd01092">
    <property type="entry name" value="APP-like"/>
    <property type="match status" value="1"/>
</dbReference>
<keyword evidence="5" id="KW-0645">Protease</keyword>
<proteinExistence type="predicted"/>